<evidence type="ECO:0000256" key="3">
    <source>
        <dbReference type="ARBA" id="ARBA00022989"/>
    </source>
</evidence>
<dbReference type="PROSITE" id="PS51012">
    <property type="entry name" value="ABC_TM2"/>
    <property type="match status" value="1"/>
</dbReference>
<dbReference type="HOGENOM" id="CLU_039483_3_1_7"/>
<keyword evidence="2 5" id="KW-0812">Transmembrane</keyword>
<evidence type="ECO:0000256" key="2">
    <source>
        <dbReference type="ARBA" id="ARBA00022692"/>
    </source>
</evidence>
<comment type="similarity">
    <text evidence="5">Belongs to the ABC-2 integral membrane protein family.</text>
</comment>
<evidence type="ECO:0000313" key="8">
    <source>
        <dbReference type="Proteomes" id="UP000001880"/>
    </source>
</evidence>
<dbReference type="EMBL" id="CP001804">
    <property type="protein sequence ID" value="ACY16625.1"/>
    <property type="molecule type" value="Genomic_DNA"/>
</dbReference>
<evidence type="ECO:0000259" key="6">
    <source>
        <dbReference type="PROSITE" id="PS51012"/>
    </source>
</evidence>
<keyword evidence="8" id="KW-1185">Reference proteome</keyword>
<feature type="domain" description="ABC transmembrane type-2" evidence="6">
    <location>
        <begin position="27"/>
        <end position="258"/>
    </location>
</feature>
<keyword evidence="3 5" id="KW-1133">Transmembrane helix</keyword>
<dbReference type="PANTHER" id="PTHR43229:SF2">
    <property type="entry name" value="NODULATION PROTEIN J"/>
    <property type="match status" value="1"/>
</dbReference>
<feature type="transmembrane region" description="Helical" evidence="5">
    <location>
        <begin position="33"/>
        <end position="51"/>
    </location>
</feature>
<organism evidence="7 8">
    <name type="scientific">Haliangium ochraceum (strain DSM 14365 / JCM 11303 / SMP-2)</name>
    <dbReference type="NCBI Taxonomy" id="502025"/>
    <lineage>
        <taxon>Bacteria</taxon>
        <taxon>Pseudomonadati</taxon>
        <taxon>Myxococcota</taxon>
        <taxon>Polyangia</taxon>
        <taxon>Haliangiales</taxon>
        <taxon>Kofleriaceae</taxon>
        <taxon>Haliangium</taxon>
    </lineage>
</organism>
<evidence type="ECO:0000256" key="1">
    <source>
        <dbReference type="ARBA" id="ARBA00004141"/>
    </source>
</evidence>
<dbReference type="InterPro" id="IPR000412">
    <property type="entry name" value="ABC_2_transport"/>
</dbReference>
<dbReference type="InterPro" id="IPR051784">
    <property type="entry name" value="Nod_factor_ABC_transporter"/>
</dbReference>
<keyword evidence="5" id="KW-0813">Transport</keyword>
<feature type="transmembrane region" description="Helical" evidence="5">
    <location>
        <begin position="180"/>
        <end position="199"/>
    </location>
</feature>
<dbReference type="GO" id="GO:0043190">
    <property type="term" value="C:ATP-binding cassette (ABC) transporter complex"/>
    <property type="evidence" value="ECO:0007669"/>
    <property type="project" value="InterPro"/>
</dbReference>
<dbReference type="PIRSF" id="PIRSF006648">
    <property type="entry name" value="DrrB"/>
    <property type="match status" value="1"/>
</dbReference>
<sequence length="261" mass="28941">MFGDIDLGMAWAVFRRNAAEYRRTWITSLVPNFFEPLLYLVGMGLGLGYYLSGGMEGQSYLAFIAPGLTASAAMNGASFETTYNMFVRMSYARLYDAYLSTPAQVEDVAVGEAMWASARALLYGAVFLLVSAGMGLFGYRLMSGPGVALMPLALLLIGATFALIGQLFTSFIRHIDLYSYYFTLWLTPLFLFSGIFFPVERFPAGESIAWFTPLYHAVRLCRGLMQGPLDEAAGVSALWMLVVCALLLRLVPARLRARLWR</sequence>
<keyword evidence="4 5" id="KW-0472">Membrane</keyword>
<gene>
    <name evidence="7" type="ordered locus">Hoch_4127</name>
</gene>
<reference evidence="7 8" key="1">
    <citation type="journal article" date="2010" name="Stand. Genomic Sci.">
        <title>Complete genome sequence of Haliangium ochraceum type strain (SMP-2).</title>
        <authorList>
            <consortium name="US DOE Joint Genome Institute (JGI-PGF)"/>
            <person name="Ivanova N."/>
            <person name="Daum C."/>
            <person name="Lang E."/>
            <person name="Abt B."/>
            <person name="Kopitz M."/>
            <person name="Saunders E."/>
            <person name="Lapidus A."/>
            <person name="Lucas S."/>
            <person name="Glavina Del Rio T."/>
            <person name="Nolan M."/>
            <person name="Tice H."/>
            <person name="Copeland A."/>
            <person name="Cheng J.F."/>
            <person name="Chen F."/>
            <person name="Bruce D."/>
            <person name="Goodwin L."/>
            <person name="Pitluck S."/>
            <person name="Mavromatis K."/>
            <person name="Pati A."/>
            <person name="Mikhailova N."/>
            <person name="Chen A."/>
            <person name="Palaniappan K."/>
            <person name="Land M."/>
            <person name="Hauser L."/>
            <person name="Chang Y.J."/>
            <person name="Jeffries C.D."/>
            <person name="Detter J.C."/>
            <person name="Brettin T."/>
            <person name="Rohde M."/>
            <person name="Goker M."/>
            <person name="Bristow J."/>
            <person name="Markowitz V."/>
            <person name="Eisen J.A."/>
            <person name="Hugenholtz P."/>
            <person name="Kyrpides N.C."/>
            <person name="Klenk H.P."/>
        </authorList>
    </citation>
    <scope>NUCLEOTIDE SEQUENCE [LARGE SCALE GENOMIC DNA]</scope>
    <source>
        <strain evidence="8">DSM 14365 / CIP 107738 / JCM 11303 / AJ 13395 / SMP-2</strain>
    </source>
</reference>
<dbReference type="AlphaFoldDB" id="D0LJQ1"/>
<dbReference type="Proteomes" id="UP000001880">
    <property type="component" value="Chromosome"/>
</dbReference>
<evidence type="ECO:0000256" key="5">
    <source>
        <dbReference type="RuleBase" id="RU361157"/>
    </source>
</evidence>
<dbReference type="RefSeq" id="WP_012829223.1">
    <property type="nucleotide sequence ID" value="NC_013440.1"/>
</dbReference>
<keyword evidence="5" id="KW-1003">Cell membrane</keyword>
<feature type="transmembrane region" description="Helical" evidence="5">
    <location>
        <begin position="148"/>
        <end position="168"/>
    </location>
</feature>
<comment type="subcellular location">
    <subcellularLocation>
        <location evidence="5">Cell membrane</location>
        <topology evidence="5">Multi-pass membrane protein</topology>
    </subcellularLocation>
    <subcellularLocation>
        <location evidence="1">Membrane</location>
        <topology evidence="1">Multi-pass membrane protein</topology>
    </subcellularLocation>
</comment>
<dbReference type="PANTHER" id="PTHR43229">
    <property type="entry name" value="NODULATION PROTEIN J"/>
    <property type="match status" value="1"/>
</dbReference>
<feature type="transmembrane region" description="Helical" evidence="5">
    <location>
        <begin position="232"/>
        <end position="251"/>
    </location>
</feature>
<dbReference type="STRING" id="502025.Hoch_4127"/>
<dbReference type="GO" id="GO:0140359">
    <property type="term" value="F:ABC-type transporter activity"/>
    <property type="evidence" value="ECO:0007669"/>
    <property type="project" value="InterPro"/>
</dbReference>
<dbReference type="eggNOG" id="COG0842">
    <property type="taxonomic scope" value="Bacteria"/>
</dbReference>
<dbReference type="InterPro" id="IPR047817">
    <property type="entry name" value="ABC2_TM_bact-type"/>
</dbReference>
<dbReference type="InterPro" id="IPR013525">
    <property type="entry name" value="ABC2_TM"/>
</dbReference>
<evidence type="ECO:0000313" key="7">
    <source>
        <dbReference type="EMBL" id="ACY16625.1"/>
    </source>
</evidence>
<feature type="transmembrane region" description="Helical" evidence="5">
    <location>
        <begin position="120"/>
        <end position="142"/>
    </location>
</feature>
<protein>
    <recommendedName>
        <fullName evidence="5">Transport permease protein</fullName>
    </recommendedName>
</protein>
<dbReference type="Pfam" id="PF01061">
    <property type="entry name" value="ABC2_membrane"/>
    <property type="match status" value="1"/>
</dbReference>
<evidence type="ECO:0000256" key="4">
    <source>
        <dbReference type="ARBA" id="ARBA00023136"/>
    </source>
</evidence>
<comment type="caution">
    <text evidence="5">Lacks conserved residue(s) required for the propagation of feature annotation.</text>
</comment>
<proteinExistence type="inferred from homology"/>
<dbReference type="KEGG" id="hoh:Hoch_4127"/>
<accession>D0LJQ1</accession>
<name>D0LJQ1_HALO1</name>
<dbReference type="PRINTS" id="PR00164">
    <property type="entry name" value="ABC2TRNSPORT"/>
</dbReference>